<keyword evidence="3 7" id="KW-0812">Transmembrane</keyword>
<dbReference type="CDD" id="cd00400">
    <property type="entry name" value="Voltage_gated_ClC"/>
    <property type="match status" value="1"/>
</dbReference>
<dbReference type="Gene3D" id="1.10.3080.10">
    <property type="entry name" value="Clc chloride channel"/>
    <property type="match status" value="1"/>
</dbReference>
<protein>
    <recommendedName>
        <fullName evidence="7">Chloride channel protein</fullName>
    </recommendedName>
</protein>
<dbReference type="AlphaFoldDB" id="A0A438DUD1"/>
<dbReference type="Pfam" id="PF00571">
    <property type="entry name" value="CBS"/>
    <property type="match status" value="2"/>
</dbReference>
<evidence type="ECO:0000313" key="10">
    <source>
        <dbReference type="Proteomes" id="UP000288805"/>
    </source>
</evidence>
<reference evidence="9 10" key="1">
    <citation type="journal article" date="2018" name="PLoS Genet.">
        <title>Population sequencing reveals clonal diversity and ancestral inbreeding in the grapevine cultivar Chardonnay.</title>
        <authorList>
            <person name="Roach M.J."/>
            <person name="Johnson D.L."/>
            <person name="Bohlmann J."/>
            <person name="van Vuuren H.J."/>
            <person name="Jones S.J."/>
            <person name="Pretorius I.S."/>
            <person name="Schmidt S.A."/>
            <person name="Borneman A.R."/>
        </authorList>
    </citation>
    <scope>NUCLEOTIDE SEQUENCE [LARGE SCALE GENOMIC DNA]</scope>
    <source>
        <strain evidence="10">cv. Chardonnay</strain>
        <tissue evidence="9">Leaf</tissue>
    </source>
</reference>
<evidence type="ECO:0000256" key="2">
    <source>
        <dbReference type="ARBA" id="ARBA00009476"/>
    </source>
</evidence>
<dbReference type="PRINTS" id="PR00762">
    <property type="entry name" value="CLCHANNEL"/>
</dbReference>
<dbReference type="FunFam" id="3.10.580.10:FF:000031">
    <property type="entry name" value="Chloride channel protein"/>
    <property type="match status" value="1"/>
</dbReference>
<keyword evidence="4 7" id="KW-1133">Transmembrane helix</keyword>
<evidence type="ECO:0000256" key="5">
    <source>
        <dbReference type="ARBA" id="ARBA00023136"/>
    </source>
</evidence>
<evidence type="ECO:0000256" key="4">
    <source>
        <dbReference type="ARBA" id="ARBA00022989"/>
    </source>
</evidence>
<keyword evidence="7" id="KW-0813">Transport</keyword>
<gene>
    <name evidence="9" type="primary">CLC-F_3</name>
    <name evidence="9" type="ORF">CK203_100057</name>
</gene>
<comment type="caution">
    <text evidence="7">Lacks conserved residue(s) required for the propagation of feature annotation.</text>
</comment>
<feature type="transmembrane region" description="Helical" evidence="7">
    <location>
        <begin position="101"/>
        <end position="121"/>
    </location>
</feature>
<dbReference type="GO" id="GO:0016020">
    <property type="term" value="C:membrane"/>
    <property type="evidence" value="ECO:0007669"/>
    <property type="project" value="UniProtKB-SubCell"/>
</dbReference>
<dbReference type="InterPro" id="IPR000644">
    <property type="entry name" value="CBS_dom"/>
</dbReference>
<sequence length="442" mass="46968">MLCGVVSVAFTRLVAWYSKSFELIKEKFGLPAVVCPALGGLGAGIIALKYPGILYWGFTNVEEILHTGKSASAPGIGLLAQLAAAKVVATALCKGSGLVGGLYAPSLMIGAAVGAVFGGSAAELINSAIPGNAAVAQPQAYALVGMAATLASVCSVPLTSVLLLFELTKDYRILLPSCNYSLFSVACFPSFLVPGSVNHGAVGLAIWVPSVANQAKETETSDTRSPSRGYSFVSPVEDKNEGIWRQTGDGDSLELSVIGNSSDNEAINDDVLLEDLKVSQAMSKNFVKVSSTMTLKEATKCMHDRQQNCVLVVDAEDFLEGILTYGDIKRYLSKKSKEAPKGDSSLPDVNASLVSSVCTRGMSYRGRARGLLTCYPDTDLASAKELMEAKGIKQLPVVKRGGEPKKERKRSIVAILHYDSIWNFLRCSLVSQFMVIAYNVLV</sequence>
<feature type="transmembrane region" description="Helical" evidence="7">
    <location>
        <begin position="70"/>
        <end position="89"/>
    </location>
</feature>
<dbReference type="SUPFAM" id="SSF54631">
    <property type="entry name" value="CBS-domain pair"/>
    <property type="match status" value="1"/>
</dbReference>
<feature type="domain" description="CBS" evidence="8">
    <location>
        <begin position="282"/>
        <end position="338"/>
    </location>
</feature>
<dbReference type="PROSITE" id="PS51371">
    <property type="entry name" value="CBS"/>
    <property type="match status" value="1"/>
</dbReference>
<dbReference type="Gene3D" id="3.10.580.10">
    <property type="entry name" value="CBS-domain"/>
    <property type="match status" value="1"/>
</dbReference>
<dbReference type="InterPro" id="IPR046342">
    <property type="entry name" value="CBS_dom_sf"/>
</dbReference>
<organism evidence="9 10">
    <name type="scientific">Vitis vinifera</name>
    <name type="common">Grape</name>
    <dbReference type="NCBI Taxonomy" id="29760"/>
    <lineage>
        <taxon>Eukaryota</taxon>
        <taxon>Viridiplantae</taxon>
        <taxon>Streptophyta</taxon>
        <taxon>Embryophyta</taxon>
        <taxon>Tracheophyta</taxon>
        <taxon>Spermatophyta</taxon>
        <taxon>Magnoliopsida</taxon>
        <taxon>eudicotyledons</taxon>
        <taxon>Gunneridae</taxon>
        <taxon>Pentapetalae</taxon>
        <taxon>rosids</taxon>
        <taxon>Vitales</taxon>
        <taxon>Vitaceae</taxon>
        <taxon>Viteae</taxon>
        <taxon>Vitis</taxon>
    </lineage>
</organism>
<evidence type="ECO:0000259" key="8">
    <source>
        <dbReference type="PROSITE" id="PS51371"/>
    </source>
</evidence>
<dbReference type="SUPFAM" id="SSF81340">
    <property type="entry name" value="Clc chloride channel"/>
    <property type="match status" value="1"/>
</dbReference>
<comment type="subcellular location">
    <subcellularLocation>
        <location evidence="1 7">Membrane</location>
        <topology evidence="1 7">Multi-pass membrane protein</topology>
    </subcellularLocation>
</comment>
<feature type="transmembrane region" description="Helical" evidence="7">
    <location>
        <begin position="28"/>
        <end position="50"/>
    </location>
</feature>
<dbReference type="GO" id="GO:0005254">
    <property type="term" value="F:chloride channel activity"/>
    <property type="evidence" value="ECO:0007669"/>
    <property type="project" value="UniProtKB-UniRule"/>
</dbReference>
<dbReference type="InterPro" id="IPR001807">
    <property type="entry name" value="ClC"/>
</dbReference>
<dbReference type="Proteomes" id="UP000288805">
    <property type="component" value="Unassembled WGS sequence"/>
</dbReference>
<dbReference type="Pfam" id="PF00654">
    <property type="entry name" value="Voltage_CLC"/>
    <property type="match status" value="1"/>
</dbReference>
<evidence type="ECO:0000256" key="3">
    <source>
        <dbReference type="ARBA" id="ARBA00022692"/>
    </source>
</evidence>
<dbReference type="PANTHER" id="PTHR43427">
    <property type="entry name" value="CHLORIDE CHANNEL PROTEIN CLC-E"/>
    <property type="match status" value="1"/>
</dbReference>
<proteinExistence type="inferred from homology"/>
<keyword evidence="7" id="KW-0868">Chloride</keyword>
<name>A0A438DUD1_VITVI</name>
<dbReference type="InterPro" id="IPR050368">
    <property type="entry name" value="ClC-type_chloride_channel"/>
</dbReference>
<evidence type="ECO:0000256" key="6">
    <source>
        <dbReference type="PROSITE-ProRule" id="PRU00703"/>
    </source>
</evidence>
<dbReference type="PANTHER" id="PTHR43427:SF3">
    <property type="entry name" value="CHLORIDE CHANNEL PROTEIN CLC-F"/>
    <property type="match status" value="1"/>
</dbReference>
<evidence type="ECO:0000256" key="7">
    <source>
        <dbReference type="RuleBase" id="RU361221"/>
    </source>
</evidence>
<dbReference type="EMBL" id="QGNW01001498">
    <property type="protein sequence ID" value="RVW39000.1"/>
    <property type="molecule type" value="Genomic_DNA"/>
</dbReference>
<keyword evidence="6" id="KW-0129">CBS domain</keyword>
<evidence type="ECO:0000256" key="1">
    <source>
        <dbReference type="ARBA" id="ARBA00004141"/>
    </source>
</evidence>
<evidence type="ECO:0000313" key="9">
    <source>
        <dbReference type="EMBL" id="RVW39000.1"/>
    </source>
</evidence>
<feature type="transmembrane region" description="Helical" evidence="7">
    <location>
        <begin position="141"/>
        <end position="165"/>
    </location>
</feature>
<accession>A0A438DUD1</accession>
<keyword evidence="5 7" id="KW-0472">Membrane</keyword>
<dbReference type="InterPro" id="IPR014743">
    <property type="entry name" value="Cl-channel_core"/>
</dbReference>
<comment type="caution">
    <text evidence="9">The sequence shown here is derived from an EMBL/GenBank/DDBJ whole genome shotgun (WGS) entry which is preliminary data.</text>
</comment>
<comment type="similarity">
    <text evidence="2 7">Belongs to the chloride channel (TC 2.A.49) family.</text>
</comment>
<keyword evidence="7" id="KW-0406">Ion transport</keyword>
<dbReference type="CDD" id="cd04592">
    <property type="entry name" value="CBS_pair_voltage-gated_CLC_euk_bac"/>
    <property type="match status" value="1"/>
</dbReference>
<dbReference type="SMART" id="SM00116">
    <property type="entry name" value="CBS"/>
    <property type="match status" value="2"/>
</dbReference>